<comment type="catalytic activity">
    <reaction evidence="1">
        <text>ATP + protein L-histidine = ADP + protein N-phospho-L-histidine.</text>
        <dbReference type="EC" id="2.7.13.3"/>
    </reaction>
</comment>
<dbReference type="GO" id="GO:0000155">
    <property type="term" value="F:phosphorelay sensor kinase activity"/>
    <property type="evidence" value="ECO:0007669"/>
    <property type="project" value="InterPro"/>
</dbReference>
<proteinExistence type="predicted"/>
<dbReference type="Proteomes" id="UP000192674">
    <property type="component" value="Unassembled WGS sequence"/>
</dbReference>
<evidence type="ECO:0000256" key="3">
    <source>
        <dbReference type="ARBA" id="ARBA00022553"/>
    </source>
</evidence>
<evidence type="ECO:0000313" key="12">
    <source>
        <dbReference type="EMBL" id="SMD22377.1"/>
    </source>
</evidence>
<dbReference type="PANTHER" id="PTHR24421">
    <property type="entry name" value="NITRATE/NITRITE SENSOR PROTEIN NARX-RELATED"/>
    <property type="match status" value="1"/>
</dbReference>
<keyword evidence="5" id="KW-0547">Nucleotide-binding</keyword>
<keyword evidence="6 12" id="KW-0418">Kinase</keyword>
<dbReference type="OrthoDB" id="227596at2"/>
<keyword evidence="13" id="KW-1185">Reference proteome</keyword>
<dbReference type="EMBL" id="FWXV01000008">
    <property type="protein sequence ID" value="SMD22377.1"/>
    <property type="molecule type" value="Genomic_DNA"/>
</dbReference>
<dbReference type="Pfam" id="PF02518">
    <property type="entry name" value="HATPase_c"/>
    <property type="match status" value="1"/>
</dbReference>
<keyword evidence="9" id="KW-0812">Transmembrane</keyword>
<dbReference type="Gene3D" id="3.30.565.10">
    <property type="entry name" value="Histidine kinase-like ATPase, C-terminal domain"/>
    <property type="match status" value="1"/>
</dbReference>
<evidence type="ECO:0000256" key="8">
    <source>
        <dbReference type="ARBA" id="ARBA00023012"/>
    </source>
</evidence>
<evidence type="ECO:0000256" key="2">
    <source>
        <dbReference type="ARBA" id="ARBA00012438"/>
    </source>
</evidence>
<keyword evidence="9" id="KW-0472">Membrane</keyword>
<reference evidence="12 13" key="1">
    <citation type="submission" date="2017-04" db="EMBL/GenBank/DDBJ databases">
        <authorList>
            <person name="Afonso C.L."/>
            <person name="Miller P.J."/>
            <person name="Scott M.A."/>
            <person name="Spackman E."/>
            <person name="Goraichik I."/>
            <person name="Dimitrov K.M."/>
            <person name="Suarez D.L."/>
            <person name="Swayne D.E."/>
        </authorList>
    </citation>
    <scope>NUCLEOTIDE SEQUENCE [LARGE SCALE GENOMIC DNA]</scope>
    <source>
        <strain evidence="12 13">DSM 43828</strain>
    </source>
</reference>
<dbReference type="InterPro" id="IPR003594">
    <property type="entry name" value="HATPase_dom"/>
</dbReference>
<keyword evidence="7" id="KW-0067">ATP-binding</keyword>
<feature type="transmembrane region" description="Helical" evidence="9">
    <location>
        <begin position="21"/>
        <end position="41"/>
    </location>
</feature>
<organism evidence="12 13">
    <name type="scientific">Kibdelosporangium aridum</name>
    <dbReference type="NCBI Taxonomy" id="2030"/>
    <lineage>
        <taxon>Bacteria</taxon>
        <taxon>Bacillati</taxon>
        <taxon>Actinomycetota</taxon>
        <taxon>Actinomycetes</taxon>
        <taxon>Pseudonocardiales</taxon>
        <taxon>Pseudonocardiaceae</taxon>
        <taxon>Kibdelosporangium</taxon>
    </lineage>
</organism>
<dbReference type="GO" id="GO:0016020">
    <property type="term" value="C:membrane"/>
    <property type="evidence" value="ECO:0007669"/>
    <property type="project" value="InterPro"/>
</dbReference>
<dbReference type="EC" id="2.7.13.3" evidence="2"/>
<dbReference type="SUPFAM" id="SSF55874">
    <property type="entry name" value="ATPase domain of HSP90 chaperone/DNA topoisomerase II/histidine kinase"/>
    <property type="match status" value="1"/>
</dbReference>
<feature type="transmembrane region" description="Helical" evidence="9">
    <location>
        <begin position="93"/>
        <end position="109"/>
    </location>
</feature>
<dbReference type="InterPro" id="IPR050482">
    <property type="entry name" value="Sensor_HK_TwoCompSys"/>
</dbReference>
<dbReference type="Pfam" id="PF07730">
    <property type="entry name" value="HisKA_3"/>
    <property type="match status" value="1"/>
</dbReference>
<accession>A0A1W2FK78</accession>
<gene>
    <name evidence="12" type="ORF">SAMN05661093_07386</name>
</gene>
<evidence type="ECO:0000259" key="11">
    <source>
        <dbReference type="Pfam" id="PF07730"/>
    </source>
</evidence>
<dbReference type="AlphaFoldDB" id="A0A1W2FK78"/>
<protein>
    <recommendedName>
        <fullName evidence="2">histidine kinase</fullName>
        <ecNumber evidence="2">2.7.13.3</ecNumber>
    </recommendedName>
</protein>
<dbReference type="RefSeq" id="WP_143446846.1">
    <property type="nucleotide sequence ID" value="NZ_FWXV01000008.1"/>
</dbReference>
<feature type="transmembrane region" description="Helical" evidence="9">
    <location>
        <begin position="47"/>
        <end position="63"/>
    </location>
</feature>
<feature type="transmembrane region" description="Helical" evidence="9">
    <location>
        <begin position="116"/>
        <end position="135"/>
    </location>
</feature>
<keyword evidence="4" id="KW-0808">Transferase</keyword>
<dbReference type="CDD" id="cd16917">
    <property type="entry name" value="HATPase_UhpB-NarQ-NarX-like"/>
    <property type="match status" value="1"/>
</dbReference>
<dbReference type="PANTHER" id="PTHR24421:SF10">
    <property type="entry name" value="NITRATE_NITRITE SENSOR PROTEIN NARQ"/>
    <property type="match status" value="1"/>
</dbReference>
<evidence type="ECO:0000256" key="7">
    <source>
        <dbReference type="ARBA" id="ARBA00022840"/>
    </source>
</evidence>
<evidence type="ECO:0000256" key="9">
    <source>
        <dbReference type="SAM" id="Phobius"/>
    </source>
</evidence>
<evidence type="ECO:0000259" key="10">
    <source>
        <dbReference type="Pfam" id="PF02518"/>
    </source>
</evidence>
<feature type="domain" description="Signal transduction histidine kinase subgroup 3 dimerisation and phosphoacceptor" evidence="11">
    <location>
        <begin position="175"/>
        <end position="240"/>
    </location>
</feature>
<evidence type="ECO:0000256" key="4">
    <source>
        <dbReference type="ARBA" id="ARBA00022679"/>
    </source>
</evidence>
<name>A0A1W2FK78_KIBAR</name>
<evidence type="ECO:0000256" key="6">
    <source>
        <dbReference type="ARBA" id="ARBA00022777"/>
    </source>
</evidence>
<keyword evidence="9" id="KW-1133">Transmembrane helix</keyword>
<keyword evidence="8" id="KW-0902">Two-component regulatory system</keyword>
<dbReference type="Gene3D" id="1.20.5.1930">
    <property type="match status" value="1"/>
</dbReference>
<evidence type="ECO:0000256" key="5">
    <source>
        <dbReference type="ARBA" id="ARBA00022741"/>
    </source>
</evidence>
<dbReference type="InterPro" id="IPR036890">
    <property type="entry name" value="HATPase_C_sf"/>
</dbReference>
<dbReference type="GO" id="GO:0046983">
    <property type="term" value="F:protein dimerization activity"/>
    <property type="evidence" value="ECO:0007669"/>
    <property type="project" value="InterPro"/>
</dbReference>
<sequence length="374" mass="39900">MYGLLRSFYDEPSPSRPTPRAWRDWALVGLIASIAVVEGLLRTDLSWRVVSIVVAVGLAPTLVWRRTRPLVMIAIAFGVSGLVPVLTGAEAGLNTMVFLLLLVYSLVRWGSGREIVFGAAIILAKLLLSLVLGTISLAETLTGIVVLFSVGALGAALRYRTKARMRELDQVRLLERERLARDLHDTVAHHVSAMALRAGAGLAASESQPSAATEALTVIESEASLALAEMRTMVRLLRQDEPADVAPSPRLSDVARLATRAGPGPDVDVEITGAVDDLPSSVETAIYRLAQESVTNARRHARHATRIEVRVAADDTSVSLRVTDDGQPSPVVTPGHGLLGMIERADLLGGTCQAGPNSGRGWTVTAVLPRTAAR</sequence>
<evidence type="ECO:0000256" key="1">
    <source>
        <dbReference type="ARBA" id="ARBA00000085"/>
    </source>
</evidence>
<dbReference type="GO" id="GO:0005524">
    <property type="term" value="F:ATP binding"/>
    <property type="evidence" value="ECO:0007669"/>
    <property type="project" value="UniProtKB-KW"/>
</dbReference>
<keyword evidence="3" id="KW-0597">Phosphoprotein</keyword>
<evidence type="ECO:0000313" key="13">
    <source>
        <dbReference type="Proteomes" id="UP000192674"/>
    </source>
</evidence>
<feature type="domain" description="Histidine kinase/HSP90-like ATPase" evidence="10">
    <location>
        <begin position="283"/>
        <end position="371"/>
    </location>
</feature>
<feature type="transmembrane region" description="Helical" evidence="9">
    <location>
        <begin position="141"/>
        <end position="159"/>
    </location>
</feature>
<dbReference type="InterPro" id="IPR011712">
    <property type="entry name" value="Sig_transdc_His_kin_sub3_dim/P"/>
</dbReference>